<dbReference type="EMBL" id="CT573213">
    <property type="protein sequence ID" value="CAJ61145.1"/>
    <property type="molecule type" value="Genomic_DNA"/>
</dbReference>
<keyword evidence="1" id="KW-1133">Transmembrane helix</keyword>
<feature type="transmembrane region" description="Helical" evidence="1">
    <location>
        <begin position="57"/>
        <end position="79"/>
    </location>
</feature>
<evidence type="ECO:0008006" key="4">
    <source>
        <dbReference type="Google" id="ProtNLM"/>
    </source>
</evidence>
<keyword evidence="3" id="KW-1185">Reference proteome</keyword>
<dbReference type="AlphaFoldDB" id="Q0RMV1"/>
<dbReference type="RefSeq" id="WP_011603655.1">
    <property type="nucleotide sequence ID" value="NC_008278.1"/>
</dbReference>
<feature type="transmembrane region" description="Helical" evidence="1">
    <location>
        <begin position="91"/>
        <end position="115"/>
    </location>
</feature>
<accession>Q0RMV1</accession>
<protein>
    <recommendedName>
        <fullName evidence="4">Integral membrane protein</fullName>
    </recommendedName>
</protein>
<proteinExistence type="predicted"/>
<evidence type="ECO:0000256" key="1">
    <source>
        <dbReference type="SAM" id="Phobius"/>
    </source>
</evidence>
<organism evidence="2 3">
    <name type="scientific">Frankia alni (strain DSM 45986 / CECT 9034 / ACN14a)</name>
    <dbReference type="NCBI Taxonomy" id="326424"/>
    <lineage>
        <taxon>Bacteria</taxon>
        <taxon>Bacillati</taxon>
        <taxon>Actinomycetota</taxon>
        <taxon>Actinomycetes</taxon>
        <taxon>Frankiales</taxon>
        <taxon>Frankiaceae</taxon>
        <taxon>Frankia</taxon>
    </lineage>
</organism>
<name>Q0RMV1_FRAAA</name>
<dbReference type="Pfam" id="PF14329">
    <property type="entry name" value="DUF4386"/>
    <property type="match status" value="1"/>
</dbReference>
<dbReference type="STRING" id="326424.FRAAL2498"/>
<feature type="transmembrane region" description="Helical" evidence="1">
    <location>
        <begin position="135"/>
        <end position="158"/>
    </location>
</feature>
<sequence>MTPSARSGPTPPPALLLCLVAAPLVALIARLLSAPWVDDPANFLADVSAHPTRSDAGGLLAMLAAALLIPAGLTLAAAIRPHKPKLAATGATLTVVGTIALAGIATASLIAGQIARQPQRAAMVDLWDHFHNASIGNVIFFALVAGGVGYLLLAIGLYRARVAPLPAAALTGLGGVGIMLTAPGPARPVIIGVAVLALVGFTWVAAAFRPRTDPDHAHRTTPAANTAA</sequence>
<keyword evidence="1" id="KW-0472">Membrane</keyword>
<gene>
    <name evidence="2" type="ordered locus">FRAAL2498</name>
</gene>
<dbReference type="HOGENOM" id="CLU_1213360_0_0_11"/>
<keyword evidence="1" id="KW-0812">Transmembrane</keyword>
<evidence type="ECO:0000313" key="3">
    <source>
        <dbReference type="Proteomes" id="UP000000657"/>
    </source>
</evidence>
<dbReference type="Proteomes" id="UP000000657">
    <property type="component" value="Chromosome"/>
</dbReference>
<dbReference type="KEGG" id="fal:FRAAL2498"/>
<evidence type="ECO:0000313" key="2">
    <source>
        <dbReference type="EMBL" id="CAJ61145.1"/>
    </source>
</evidence>
<reference evidence="2 3" key="1">
    <citation type="journal article" date="2007" name="Genome Res.">
        <title>Genome characteristics of facultatively symbiotic Frankia sp. strains reflect host range and host plant biogeography.</title>
        <authorList>
            <person name="Normand P."/>
            <person name="Lapierre P."/>
            <person name="Tisa L.S."/>
            <person name="Gogarten J.P."/>
            <person name="Alloisio N."/>
            <person name="Bagnarol E."/>
            <person name="Bassi C.A."/>
            <person name="Berry A.M."/>
            <person name="Bickhart D.M."/>
            <person name="Choisne N."/>
            <person name="Couloux A."/>
            <person name="Cournoyer B."/>
            <person name="Cruveiller S."/>
            <person name="Daubin V."/>
            <person name="Demange N."/>
            <person name="Francino M.P."/>
            <person name="Goltsman E."/>
            <person name="Huang Y."/>
            <person name="Kopp O.R."/>
            <person name="Labarre L."/>
            <person name="Lapidus A."/>
            <person name="Lavire C."/>
            <person name="Marechal J."/>
            <person name="Martinez M."/>
            <person name="Mastronunzio J.E."/>
            <person name="Mullin B.C."/>
            <person name="Niemann J."/>
            <person name="Pujic P."/>
            <person name="Rawnsley T."/>
            <person name="Rouy Z."/>
            <person name="Schenowitz C."/>
            <person name="Sellstedt A."/>
            <person name="Tavares F."/>
            <person name="Tomkins J.P."/>
            <person name="Vallenet D."/>
            <person name="Valverde C."/>
            <person name="Wall L.G."/>
            <person name="Wang Y."/>
            <person name="Medigue C."/>
            <person name="Benson D.R."/>
        </authorList>
    </citation>
    <scope>NUCLEOTIDE SEQUENCE [LARGE SCALE GENOMIC DNA]</scope>
    <source>
        <strain evidence="3">DSM 45986 / CECT 9034 / ACN14a</strain>
    </source>
</reference>
<feature type="transmembrane region" description="Helical" evidence="1">
    <location>
        <begin position="165"/>
        <end position="183"/>
    </location>
</feature>
<feature type="transmembrane region" description="Helical" evidence="1">
    <location>
        <begin position="189"/>
        <end position="208"/>
    </location>
</feature>
<dbReference type="InterPro" id="IPR025495">
    <property type="entry name" value="DUF4386"/>
</dbReference>